<proteinExistence type="predicted"/>
<evidence type="ECO:0000313" key="1">
    <source>
        <dbReference type="EMBL" id="QIS18900.1"/>
    </source>
</evidence>
<dbReference type="AlphaFoldDB" id="A0A6G9Z0E1"/>
<dbReference type="RefSeq" id="WP_167486213.1">
    <property type="nucleotide sequence ID" value="NZ_CP046173.1"/>
</dbReference>
<organism evidence="1 2">
    <name type="scientific">Nocardia terpenica</name>
    <dbReference type="NCBI Taxonomy" id="455432"/>
    <lineage>
        <taxon>Bacteria</taxon>
        <taxon>Bacillati</taxon>
        <taxon>Actinomycetota</taxon>
        <taxon>Actinomycetes</taxon>
        <taxon>Mycobacteriales</taxon>
        <taxon>Nocardiaceae</taxon>
        <taxon>Nocardia</taxon>
    </lineage>
</organism>
<evidence type="ECO:0008006" key="3">
    <source>
        <dbReference type="Google" id="ProtNLM"/>
    </source>
</evidence>
<dbReference type="Proteomes" id="UP000500953">
    <property type="component" value="Chromosome"/>
</dbReference>
<reference evidence="1 2" key="1">
    <citation type="journal article" date="2019" name="ACS Chem. Biol.">
        <title>Identification and Mobilization of a Cryptic Antibiotic Biosynthesis Gene Locus from a Human-Pathogenic Nocardia Isolate.</title>
        <authorList>
            <person name="Herisse M."/>
            <person name="Ishida K."/>
            <person name="Porter J.L."/>
            <person name="Howden B."/>
            <person name="Hertweck C."/>
            <person name="Stinear T.P."/>
            <person name="Pidot S.J."/>
        </authorList>
    </citation>
    <scope>NUCLEOTIDE SEQUENCE [LARGE SCALE GENOMIC DNA]</scope>
    <source>
        <strain evidence="1 2">AUSMDU00012715</strain>
    </source>
</reference>
<gene>
    <name evidence="1" type="ORF">F6W96_11950</name>
</gene>
<dbReference type="EMBL" id="CP046173">
    <property type="protein sequence ID" value="QIS18900.1"/>
    <property type="molecule type" value="Genomic_DNA"/>
</dbReference>
<evidence type="ECO:0000313" key="2">
    <source>
        <dbReference type="Proteomes" id="UP000500953"/>
    </source>
</evidence>
<name>A0A6G9Z0E1_9NOCA</name>
<sequence length="106" mass="11256">MALLKADADQIKALATTLDDVAAKVDAIDVRTPSKPITSALPGTPLGAACDQATEYTEGAWLRVSQRIGQVSAAMKQTAQSLTATEEDFKKRLTDLNFHTPRGGGR</sequence>
<protein>
    <recommendedName>
        <fullName evidence="3">ESX-1 secretion-associated protein</fullName>
    </recommendedName>
</protein>
<accession>A0A6G9Z0E1</accession>